<accession>A0A8T2CMK0</accession>
<feature type="compositionally biased region" description="Basic and acidic residues" evidence="4">
    <location>
        <begin position="83"/>
        <end position="98"/>
    </location>
</feature>
<feature type="coiled-coil region" evidence="3">
    <location>
        <begin position="1287"/>
        <end position="1335"/>
    </location>
</feature>
<keyword evidence="2" id="KW-0378">Hydrolase</keyword>
<evidence type="ECO:0000256" key="3">
    <source>
        <dbReference type="SAM" id="Coils"/>
    </source>
</evidence>
<comment type="caution">
    <text evidence="6">The sequence shown here is derived from an EMBL/GenBank/DDBJ whole genome shotgun (WGS) entry which is preliminary data.</text>
</comment>
<keyword evidence="3" id="KW-0175">Coiled coil</keyword>
<evidence type="ECO:0000256" key="2">
    <source>
        <dbReference type="ARBA" id="ARBA00022801"/>
    </source>
</evidence>
<evidence type="ECO:0000259" key="5">
    <source>
        <dbReference type="Pfam" id="PF02902"/>
    </source>
</evidence>
<dbReference type="Pfam" id="PF02902">
    <property type="entry name" value="Peptidase_C48"/>
    <property type="match status" value="1"/>
</dbReference>
<feature type="region of interest" description="Disordered" evidence="4">
    <location>
        <begin position="1077"/>
        <end position="1108"/>
    </location>
</feature>
<organism evidence="6 7">
    <name type="scientific">Arabidopsis suecica</name>
    <name type="common">Swedish thale-cress</name>
    <name type="synonym">Cardaminopsis suecica</name>
    <dbReference type="NCBI Taxonomy" id="45249"/>
    <lineage>
        <taxon>Eukaryota</taxon>
        <taxon>Viridiplantae</taxon>
        <taxon>Streptophyta</taxon>
        <taxon>Embryophyta</taxon>
        <taxon>Tracheophyta</taxon>
        <taxon>Spermatophyta</taxon>
        <taxon>Magnoliopsida</taxon>
        <taxon>eudicotyledons</taxon>
        <taxon>Gunneridae</taxon>
        <taxon>Pentapetalae</taxon>
        <taxon>rosids</taxon>
        <taxon>malvids</taxon>
        <taxon>Brassicales</taxon>
        <taxon>Brassicaceae</taxon>
        <taxon>Camelineae</taxon>
        <taxon>Arabidopsis</taxon>
    </lineage>
</organism>
<keyword evidence="7" id="KW-1185">Reference proteome</keyword>
<feature type="region of interest" description="Disordered" evidence="4">
    <location>
        <begin position="1220"/>
        <end position="1240"/>
    </location>
</feature>
<feature type="domain" description="Ubiquitin-like protease family profile" evidence="5">
    <location>
        <begin position="318"/>
        <end position="423"/>
    </location>
</feature>
<dbReference type="OrthoDB" id="1112714at2759"/>
<dbReference type="Pfam" id="PF11690">
    <property type="entry name" value="DUF3287"/>
    <property type="match status" value="2"/>
</dbReference>
<feature type="compositionally biased region" description="Basic and acidic residues" evidence="4">
    <location>
        <begin position="26"/>
        <end position="43"/>
    </location>
</feature>
<dbReference type="EMBL" id="JAEFBJ010000006">
    <property type="protein sequence ID" value="KAG7599566.1"/>
    <property type="molecule type" value="Genomic_DNA"/>
</dbReference>
<feature type="coiled-coil region" evidence="3">
    <location>
        <begin position="931"/>
        <end position="965"/>
    </location>
</feature>
<evidence type="ECO:0000313" key="7">
    <source>
        <dbReference type="Proteomes" id="UP000694251"/>
    </source>
</evidence>
<reference evidence="6 7" key="1">
    <citation type="submission" date="2020-12" db="EMBL/GenBank/DDBJ databases">
        <title>Concerted genomic and epigenomic changes stabilize Arabidopsis allopolyploids.</title>
        <authorList>
            <person name="Chen Z."/>
        </authorList>
    </citation>
    <scope>NUCLEOTIDE SEQUENCE [LARGE SCALE GENOMIC DNA]</scope>
    <source>
        <strain evidence="6">As9502</strain>
        <tissue evidence="6">Leaf</tissue>
    </source>
</reference>
<proteinExistence type="predicted"/>
<dbReference type="InterPro" id="IPR012436">
    <property type="entry name" value="DUF1633"/>
</dbReference>
<gene>
    <name evidence="6" type="ORF">ISN44_As06g037470</name>
</gene>
<feature type="coiled-coil region" evidence="3">
    <location>
        <begin position="1154"/>
        <end position="1188"/>
    </location>
</feature>
<protein>
    <recommendedName>
        <fullName evidence="5">Ubiquitin-like protease family profile domain-containing protein</fullName>
    </recommendedName>
</protein>
<dbReference type="Proteomes" id="UP000694251">
    <property type="component" value="Chromosome 6"/>
</dbReference>
<dbReference type="InterPro" id="IPR021704">
    <property type="entry name" value="DUF3287"/>
</dbReference>
<feature type="region of interest" description="Disordered" evidence="4">
    <location>
        <begin position="670"/>
        <end position="727"/>
    </location>
</feature>
<evidence type="ECO:0000256" key="4">
    <source>
        <dbReference type="SAM" id="MobiDB-lite"/>
    </source>
</evidence>
<keyword evidence="1" id="KW-0645">Protease</keyword>
<feature type="region of interest" description="Disordered" evidence="4">
    <location>
        <begin position="624"/>
        <end position="645"/>
    </location>
</feature>
<dbReference type="Pfam" id="PF07794">
    <property type="entry name" value="DUF1633"/>
    <property type="match status" value="1"/>
</dbReference>
<dbReference type="GO" id="GO:0006508">
    <property type="term" value="P:proteolysis"/>
    <property type="evidence" value="ECO:0007669"/>
    <property type="project" value="UniProtKB-KW"/>
</dbReference>
<evidence type="ECO:0000256" key="1">
    <source>
        <dbReference type="ARBA" id="ARBA00022670"/>
    </source>
</evidence>
<evidence type="ECO:0000313" key="6">
    <source>
        <dbReference type="EMBL" id="KAG7599566.1"/>
    </source>
</evidence>
<feature type="coiled-coil region" evidence="3">
    <location>
        <begin position="784"/>
        <end position="884"/>
    </location>
</feature>
<dbReference type="GO" id="GO:0008234">
    <property type="term" value="F:cysteine-type peptidase activity"/>
    <property type="evidence" value="ECO:0007669"/>
    <property type="project" value="InterPro"/>
</dbReference>
<feature type="region of interest" description="Disordered" evidence="4">
    <location>
        <begin position="1"/>
        <end position="123"/>
    </location>
</feature>
<feature type="compositionally biased region" description="Polar residues" evidence="4">
    <location>
        <begin position="631"/>
        <end position="644"/>
    </location>
</feature>
<dbReference type="InterPro" id="IPR003653">
    <property type="entry name" value="Peptidase_C48_C"/>
</dbReference>
<name>A0A8T2CMK0_ARASU</name>
<sequence length="1374" mass="153469">MLLLVNGLAETQEVDSESASAVSSEGLHDLEIEDVAHKETEHTEGDEEELGVQDVAPKKSEPIQDLQNEAKGDEEELASGDVAPKEREPIQDSQSEAKGDDEDSQSETASQTVIVPPQDSPSPVVAPISITESNKVLVPGKADVPSQSSVVGNLGGRRLKRLRTISSKLDGRFQFDKKTKLLVGHPSPIADLTSGYLDPKERFNRSMKKLKAIISISLVGDVTISSKDVLELIERKKTLSNKVMDGLLKFSRHILQTDEVDGAKLRADVLDTKSISQLCRLYPKFFKAPVPQDFQFPTAFVDAVSGVGDFDYAELFTEITVLDCNVHLRTDASLKTDLEPVSRMLPILFRQGSLNPIMTQLLPTPFSIERSLCIPQVTAHVDAGLMTVFLIHAHAVGGMNDCAEFSPDSIEAETKKLVSAIILAGVPYFTPLLLFEENCPASQYFRGGLPSYFWVLRDLDIGEGTEPHIQTGDGFDLHPESQSTVDSLNDLRRLCHIPPEVEMVVPKPYESPESGREGYCCAYKIYFKGCGLFFPLPEILLIYLNHLGIAFSQMSPNMLRYLMCTFTVAAEAGYSLGLNELLEFFQARESRTSRMGLTHPVDPLPAEIDLSSLNARDRRKIREADKKVKDQISQIGKNKKNASSAGDDKIYRKTLLVDDGSLEGSKSMEVTINNAPPSTPAADNMGRPKSTRKDRAAPSNLSIPESAEAQDENPDSGIVLKEPLNSGMLPPRHKEKIGNMFRCFHTRFGKKLPSFERWRPDIKKMYISHSFHSSQATLDVNGIINHYEEELAKVSKKAVVAEGEIEKLQSSSRLVQETAGLDSARREEIERLERSGEETKKNLTETEQKLKNVLADHDFAKGEIELMKSELSKVKTVAEDLERKNESLSVLKDQDVRKISHDARKEVKGAGQKFLLAVQEFFSADNAWNKLKSERDEMKSNLDLIKEIEEETINLAEEKETVGAELSETEAKLATAPQPYLDLQQFASEFADSPPLTEPNTGLSLDEMMLTGSPRAHFNEFGTNIDRISSGRTQGFPGQDLAISSIMGDVFESRSEPPQGTSSLNPEVVLTTQDANIGGAPVSSQVGDEGGEPSDPNPPRFPSGESLFPTGDGFTPHGVAIPCFLSSMSKEEKIECHEFMEQITERYVFFCSERQRLGRKRRVLEDRIARTERKIRRLESDVHNWERRGFDSIARIPGCLRKHIRFLKKHWDIYQRSLEPDERENGNSSENPSDSFRMVSDDLPGAPDIGFIKTGGTGEPEESRILRRGTSIQVPIVLIERLSAQDRIKAEEFINKLITRHDELEDEKKEIRKRRRELEKRRLDIARELHRLEAHPSDWIEIGLQEYEYMPGCIMSIVDLAGQGAELFCNPRPF</sequence>